<evidence type="ECO:0000256" key="1">
    <source>
        <dbReference type="SAM" id="MobiDB-lite"/>
    </source>
</evidence>
<organism evidence="4 5">
    <name type="scientific">Dactylosporangium darangshiense</name>
    <dbReference type="NCBI Taxonomy" id="579108"/>
    <lineage>
        <taxon>Bacteria</taxon>
        <taxon>Bacillati</taxon>
        <taxon>Actinomycetota</taxon>
        <taxon>Actinomycetes</taxon>
        <taxon>Micromonosporales</taxon>
        <taxon>Micromonosporaceae</taxon>
        <taxon>Dactylosporangium</taxon>
    </lineage>
</organism>
<protein>
    <recommendedName>
        <fullName evidence="3">Excalibur calcium-binding domain-containing protein</fullName>
    </recommendedName>
</protein>
<dbReference type="InterPro" id="IPR008613">
    <property type="entry name" value="Excalibur_Ca-bd_domain"/>
</dbReference>
<dbReference type="Proteomes" id="UP001500620">
    <property type="component" value="Unassembled WGS sequence"/>
</dbReference>
<reference evidence="5" key="1">
    <citation type="journal article" date="2019" name="Int. J. Syst. Evol. Microbiol.">
        <title>The Global Catalogue of Microorganisms (GCM) 10K type strain sequencing project: providing services to taxonomists for standard genome sequencing and annotation.</title>
        <authorList>
            <consortium name="The Broad Institute Genomics Platform"/>
            <consortium name="The Broad Institute Genome Sequencing Center for Infectious Disease"/>
            <person name="Wu L."/>
            <person name="Ma J."/>
        </authorList>
    </citation>
    <scope>NUCLEOTIDE SEQUENCE [LARGE SCALE GENOMIC DNA]</scope>
    <source>
        <strain evidence="5">JCM 17441</strain>
    </source>
</reference>
<accession>A0ABP8DQF9</accession>
<comment type="caution">
    <text evidence="4">The sequence shown here is derived from an EMBL/GenBank/DDBJ whole genome shotgun (WGS) entry which is preliminary data.</text>
</comment>
<keyword evidence="2" id="KW-1133">Transmembrane helix</keyword>
<keyword evidence="2" id="KW-0472">Membrane</keyword>
<evidence type="ECO:0000313" key="4">
    <source>
        <dbReference type="EMBL" id="GAA4261560.1"/>
    </source>
</evidence>
<keyword evidence="2" id="KW-0812">Transmembrane</keyword>
<feature type="compositionally biased region" description="Basic and acidic residues" evidence="1">
    <location>
        <begin position="149"/>
        <end position="169"/>
    </location>
</feature>
<evidence type="ECO:0000313" key="5">
    <source>
        <dbReference type="Proteomes" id="UP001500620"/>
    </source>
</evidence>
<feature type="compositionally biased region" description="Low complexity" evidence="1">
    <location>
        <begin position="102"/>
        <end position="124"/>
    </location>
</feature>
<dbReference type="RefSeq" id="WP_345138460.1">
    <property type="nucleotide sequence ID" value="NZ_BAABAT010000046.1"/>
</dbReference>
<evidence type="ECO:0000256" key="2">
    <source>
        <dbReference type="SAM" id="Phobius"/>
    </source>
</evidence>
<feature type="transmembrane region" description="Helical" evidence="2">
    <location>
        <begin position="29"/>
        <end position="50"/>
    </location>
</feature>
<dbReference type="Pfam" id="PF05901">
    <property type="entry name" value="Excalibur"/>
    <property type="match status" value="1"/>
</dbReference>
<name>A0ABP8DQF9_9ACTN</name>
<feature type="domain" description="Excalibur calcium-binding" evidence="3">
    <location>
        <begin position="127"/>
        <end position="163"/>
    </location>
</feature>
<sequence>MDDLTPTQENPAQEIVAKPASELRRPSGLLLAAIALTAVLCSGGLGTVIFGSARPTLSHGGAAVPAIAPPPSSASTGTWPGQPDPAVPGATNSASTAAGPGTPDASEPASTPTTATAPTSPSLPAVYYRNCGEARAAGAAPIVLGEPGYRSELDTNHDGVACDKHDKSR</sequence>
<feature type="region of interest" description="Disordered" evidence="1">
    <location>
        <begin position="64"/>
        <end position="124"/>
    </location>
</feature>
<proteinExistence type="predicted"/>
<keyword evidence="5" id="KW-1185">Reference proteome</keyword>
<dbReference type="EMBL" id="BAABAT010000046">
    <property type="protein sequence ID" value="GAA4261560.1"/>
    <property type="molecule type" value="Genomic_DNA"/>
</dbReference>
<dbReference type="SMART" id="SM00894">
    <property type="entry name" value="Excalibur"/>
    <property type="match status" value="1"/>
</dbReference>
<evidence type="ECO:0000259" key="3">
    <source>
        <dbReference type="SMART" id="SM00894"/>
    </source>
</evidence>
<feature type="region of interest" description="Disordered" evidence="1">
    <location>
        <begin position="147"/>
        <end position="169"/>
    </location>
</feature>
<gene>
    <name evidence="4" type="ORF">GCM10022255_094630</name>
</gene>